<keyword evidence="3" id="KW-1185">Reference proteome</keyword>
<dbReference type="PROSITE" id="PS50181">
    <property type="entry name" value="FBOX"/>
    <property type="match status" value="1"/>
</dbReference>
<dbReference type="InterPro" id="IPR036047">
    <property type="entry name" value="F-box-like_dom_sf"/>
</dbReference>
<dbReference type="AlphaFoldDB" id="A0A9P4TBH2"/>
<evidence type="ECO:0000259" key="1">
    <source>
        <dbReference type="PROSITE" id="PS50181"/>
    </source>
</evidence>
<dbReference type="InterPro" id="IPR001810">
    <property type="entry name" value="F-box_dom"/>
</dbReference>
<dbReference type="CDD" id="cd09917">
    <property type="entry name" value="F-box_SF"/>
    <property type="match status" value="1"/>
</dbReference>
<evidence type="ECO:0000313" key="3">
    <source>
        <dbReference type="Proteomes" id="UP000801428"/>
    </source>
</evidence>
<protein>
    <recommendedName>
        <fullName evidence="1">F-box domain-containing protein</fullName>
    </recommendedName>
</protein>
<name>A0A9P4TBH2_CURKU</name>
<comment type="caution">
    <text evidence="2">The sequence shown here is derived from an EMBL/GenBank/DDBJ whole genome shotgun (WGS) entry which is preliminary data.</text>
</comment>
<accession>A0A9P4TBH2</accession>
<evidence type="ECO:0000313" key="2">
    <source>
        <dbReference type="EMBL" id="KAF2999494.1"/>
    </source>
</evidence>
<sequence length="330" mass="37948">MATERNSVLVAKELIRTADDSHYHCDRPCSIADVWHALGYMQTTLQQPIMNEMLQEDKRVGKCFAKILGGPPMSLEVARQLCSLRVARLQRAFRLEPEPEPEPKSLLHCNQVMQETQGSPFNTKYALLLPDLPVELLDLIINSLDMSDLKSMRLTSCAFNKLTLEHYKSSKKRLAVRIWYDADLPRTALKLWESPIWREITRTVILELPRTKQFYEKPHPSWDHSLQECADLTESTCNNRHLRLMLQLITSLPNLQRLTFVHNTMNDKLKAIIGGSVLGKDTPRSKAKEGLLTELDEIMKLNLKHGLLGISLGLATTEVREYVHHYVFRR</sequence>
<proteinExistence type="predicted"/>
<feature type="domain" description="F-box" evidence="1">
    <location>
        <begin position="126"/>
        <end position="174"/>
    </location>
</feature>
<gene>
    <name evidence="2" type="ORF">E8E13_008787</name>
</gene>
<dbReference type="SUPFAM" id="SSF81383">
    <property type="entry name" value="F-box domain"/>
    <property type="match status" value="1"/>
</dbReference>
<dbReference type="EMBL" id="SWKU01000017">
    <property type="protein sequence ID" value="KAF2999494.1"/>
    <property type="molecule type" value="Genomic_DNA"/>
</dbReference>
<dbReference type="Proteomes" id="UP000801428">
    <property type="component" value="Unassembled WGS sequence"/>
</dbReference>
<organism evidence="2 3">
    <name type="scientific">Curvularia kusanoi</name>
    <name type="common">Cochliobolus kusanoi</name>
    <dbReference type="NCBI Taxonomy" id="90978"/>
    <lineage>
        <taxon>Eukaryota</taxon>
        <taxon>Fungi</taxon>
        <taxon>Dikarya</taxon>
        <taxon>Ascomycota</taxon>
        <taxon>Pezizomycotina</taxon>
        <taxon>Dothideomycetes</taxon>
        <taxon>Pleosporomycetidae</taxon>
        <taxon>Pleosporales</taxon>
        <taxon>Pleosporineae</taxon>
        <taxon>Pleosporaceae</taxon>
        <taxon>Curvularia</taxon>
    </lineage>
</organism>
<reference evidence="2" key="1">
    <citation type="submission" date="2019-04" db="EMBL/GenBank/DDBJ databases">
        <title>Sequencing of skin fungus with MAO and IRED activity.</title>
        <authorList>
            <person name="Marsaioli A.J."/>
            <person name="Bonatto J.M.C."/>
            <person name="Reis Junior O."/>
        </authorList>
    </citation>
    <scope>NUCLEOTIDE SEQUENCE</scope>
    <source>
        <strain evidence="2">30M1</strain>
    </source>
</reference>